<feature type="non-terminal residue" evidence="1">
    <location>
        <position position="121"/>
    </location>
</feature>
<dbReference type="AlphaFoldDB" id="K0S5Z8"/>
<dbReference type="EMBL" id="AGNL01019847">
    <property type="protein sequence ID" value="EJK61538.1"/>
    <property type="molecule type" value="Genomic_DNA"/>
</dbReference>
<proteinExistence type="predicted"/>
<accession>K0S5Z8</accession>
<dbReference type="Proteomes" id="UP000266841">
    <property type="component" value="Unassembled WGS sequence"/>
</dbReference>
<sequence>MDTTSSARTTGKYVVILQGLHCEFRSSAGSVTQVDPDAETKAEQAATDFLAELGLKAESEFMQNVGGAIKKMKRSLKVKWKRMKIGSMLNGQREWANEAMTDDANLSSLQRTLSAPLQPAT</sequence>
<comment type="caution">
    <text evidence="1">The sequence shown here is derived from an EMBL/GenBank/DDBJ whole genome shotgun (WGS) entry which is preliminary data.</text>
</comment>
<evidence type="ECO:0000313" key="2">
    <source>
        <dbReference type="Proteomes" id="UP000266841"/>
    </source>
</evidence>
<organism evidence="1 2">
    <name type="scientific">Thalassiosira oceanica</name>
    <name type="common">Marine diatom</name>
    <dbReference type="NCBI Taxonomy" id="159749"/>
    <lineage>
        <taxon>Eukaryota</taxon>
        <taxon>Sar</taxon>
        <taxon>Stramenopiles</taxon>
        <taxon>Ochrophyta</taxon>
        <taxon>Bacillariophyta</taxon>
        <taxon>Coscinodiscophyceae</taxon>
        <taxon>Thalassiosirophycidae</taxon>
        <taxon>Thalassiosirales</taxon>
        <taxon>Thalassiosiraceae</taxon>
        <taxon>Thalassiosira</taxon>
    </lineage>
</organism>
<evidence type="ECO:0000313" key="1">
    <source>
        <dbReference type="EMBL" id="EJK61538.1"/>
    </source>
</evidence>
<protein>
    <submittedName>
        <fullName evidence="1">Uncharacterized protein</fullName>
    </submittedName>
</protein>
<name>K0S5Z8_THAOC</name>
<keyword evidence="2" id="KW-1185">Reference proteome</keyword>
<gene>
    <name evidence="1" type="ORF">THAOC_17955</name>
</gene>
<reference evidence="1 2" key="1">
    <citation type="journal article" date="2012" name="Genome Biol.">
        <title>Genome and low-iron response of an oceanic diatom adapted to chronic iron limitation.</title>
        <authorList>
            <person name="Lommer M."/>
            <person name="Specht M."/>
            <person name="Roy A.S."/>
            <person name="Kraemer L."/>
            <person name="Andreson R."/>
            <person name="Gutowska M.A."/>
            <person name="Wolf J."/>
            <person name="Bergner S.V."/>
            <person name="Schilhabel M.B."/>
            <person name="Klostermeier U.C."/>
            <person name="Beiko R.G."/>
            <person name="Rosenstiel P."/>
            <person name="Hippler M."/>
            <person name="Laroche J."/>
        </authorList>
    </citation>
    <scope>NUCLEOTIDE SEQUENCE [LARGE SCALE GENOMIC DNA]</scope>
    <source>
        <strain evidence="1 2">CCMP1005</strain>
    </source>
</reference>